<evidence type="ECO:0000313" key="1">
    <source>
        <dbReference type="EMBL" id="GAG58931.1"/>
    </source>
</evidence>
<dbReference type="EMBL" id="BART01006172">
    <property type="protein sequence ID" value="GAG58931.1"/>
    <property type="molecule type" value="Genomic_DNA"/>
</dbReference>
<accession>X1AFT0</accession>
<dbReference type="AlphaFoldDB" id="X1AFT0"/>
<comment type="caution">
    <text evidence="1">The sequence shown here is derived from an EMBL/GenBank/DDBJ whole genome shotgun (WGS) entry which is preliminary data.</text>
</comment>
<protein>
    <submittedName>
        <fullName evidence="1">Uncharacterized protein</fullName>
    </submittedName>
</protein>
<gene>
    <name evidence="1" type="ORF">S01H4_14056</name>
</gene>
<name>X1AFT0_9ZZZZ</name>
<reference evidence="1" key="1">
    <citation type="journal article" date="2014" name="Front. Microbiol.">
        <title>High frequency of phylogenetically diverse reductive dehalogenase-homologous genes in deep subseafloor sedimentary metagenomes.</title>
        <authorList>
            <person name="Kawai M."/>
            <person name="Futagami T."/>
            <person name="Toyoda A."/>
            <person name="Takaki Y."/>
            <person name="Nishi S."/>
            <person name="Hori S."/>
            <person name="Arai W."/>
            <person name="Tsubouchi T."/>
            <person name="Morono Y."/>
            <person name="Uchiyama I."/>
            <person name="Ito T."/>
            <person name="Fujiyama A."/>
            <person name="Inagaki F."/>
            <person name="Takami H."/>
        </authorList>
    </citation>
    <scope>NUCLEOTIDE SEQUENCE</scope>
    <source>
        <strain evidence="1">Expedition CK06-06</strain>
    </source>
</reference>
<sequence length="212" mass="24649">MIRGIVIAKKVTPSLARALIKDIKLDILLQYEDGKLEKAKKRKEKPKKTFIWNSKDPRERVIVTVSVRPYVNNHNEFAEELRKVISTVDLWGAPSLLYWEGEKVEEGVTRLDIIRSCHTIFMVRECFYDLEDFEAKYPDLLPTSTEKLETFLKTYGYPLLYFSYDYTGIIRGVIIANKVDTTLAKLLTEEPIPLDTPLRYKNGKLEKLETKT</sequence>
<proteinExistence type="predicted"/>
<organism evidence="1">
    <name type="scientific">marine sediment metagenome</name>
    <dbReference type="NCBI Taxonomy" id="412755"/>
    <lineage>
        <taxon>unclassified sequences</taxon>
        <taxon>metagenomes</taxon>
        <taxon>ecological metagenomes</taxon>
    </lineage>
</organism>